<dbReference type="EMBL" id="JBHRVQ010000006">
    <property type="protein sequence ID" value="MFC3389724.1"/>
    <property type="molecule type" value="Genomic_DNA"/>
</dbReference>
<dbReference type="GO" id="GO:0004148">
    <property type="term" value="F:dihydrolipoyl dehydrogenase (NADH) activity"/>
    <property type="evidence" value="ECO:0007669"/>
    <property type="project" value="UniProtKB-EC"/>
</dbReference>
<dbReference type="PIRSF" id="PIRSF000350">
    <property type="entry name" value="Mercury_reductase_MerA"/>
    <property type="match status" value="1"/>
</dbReference>
<evidence type="ECO:0000259" key="16">
    <source>
        <dbReference type="Pfam" id="PF07992"/>
    </source>
</evidence>
<evidence type="ECO:0000256" key="7">
    <source>
        <dbReference type="ARBA" id="ARBA00022630"/>
    </source>
</evidence>
<dbReference type="Gene3D" id="3.30.390.30">
    <property type="match status" value="1"/>
</dbReference>
<dbReference type="InterPro" id="IPR023753">
    <property type="entry name" value="FAD/NAD-binding_dom"/>
</dbReference>
<dbReference type="EMBL" id="JBHRVQ010000007">
    <property type="protein sequence ID" value="MFC3389740.1"/>
    <property type="molecule type" value="Genomic_DNA"/>
</dbReference>
<feature type="domain" description="FAD/NAD(P)-binding" evidence="16">
    <location>
        <begin position="6"/>
        <end position="334"/>
    </location>
</feature>
<evidence type="ECO:0000313" key="20">
    <source>
        <dbReference type="Proteomes" id="UP001595637"/>
    </source>
</evidence>
<dbReference type="InterPro" id="IPR012999">
    <property type="entry name" value="Pyr_OxRdtase_I_AS"/>
</dbReference>
<keyword evidence="20" id="KW-1185">Reference proteome</keyword>
<dbReference type="InterPro" id="IPR001100">
    <property type="entry name" value="Pyr_nuc-diS_OxRdtase"/>
</dbReference>
<comment type="cofactor">
    <cofactor evidence="14">
        <name>FAD</name>
        <dbReference type="ChEBI" id="CHEBI:57692"/>
    </cofactor>
    <text evidence="14">Binds 1 FAD per subunit.</text>
</comment>
<evidence type="ECO:0000256" key="1">
    <source>
        <dbReference type="ARBA" id="ARBA00002052"/>
    </source>
</evidence>
<organism evidence="17 20">
    <name type="scientific">Salinicoccus sesuvii</name>
    <dbReference type="NCBI Taxonomy" id="868281"/>
    <lineage>
        <taxon>Bacteria</taxon>
        <taxon>Bacillati</taxon>
        <taxon>Bacillota</taxon>
        <taxon>Bacilli</taxon>
        <taxon>Bacillales</taxon>
        <taxon>Staphylococcaceae</taxon>
        <taxon>Salinicoccus</taxon>
    </lineage>
</organism>
<reference evidence="17" key="3">
    <citation type="submission" date="2024-09" db="EMBL/GenBank/DDBJ databases">
        <authorList>
            <person name="Sun Q."/>
            <person name="Mori K."/>
        </authorList>
    </citation>
    <scope>NUCLEOTIDE SEQUENCE</scope>
    <source>
        <strain evidence="17">CCM 7756</strain>
    </source>
</reference>
<name>A0ABV7N4E8_9STAP</name>
<keyword evidence="7 14" id="KW-0285">Flavoprotein</keyword>
<dbReference type="SUPFAM" id="SSF51905">
    <property type="entry name" value="FAD/NAD(P)-binding domain"/>
    <property type="match status" value="1"/>
</dbReference>
<dbReference type="InterPro" id="IPR050151">
    <property type="entry name" value="Class-I_Pyr_Nuc-Dis_Oxidored"/>
</dbReference>
<gene>
    <name evidence="17" type="primary">lpdA</name>
    <name evidence="17" type="ORF">ACFOEO_07780</name>
    <name evidence="18" type="ORF">ACFOEO_14255</name>
    <name evidence="19" type="ORF">ACFOEO_14350</name>
</gene>
<evidence type="ECO:0000313" key="18">
    <source>
        <dbReference type="EMBL" id="MFC3389724.1"/>
    </source>
</evidence>
<keyword evidence="10 14" id="KW-0520">NAD</keyword>
<keyword evidence="9 14" id="KW-0560">Oxidoreductase</keyword>
<dbReference type="Pfam" id="PF07992">
    <property type="entry name" value="Pyr_redox_2"/>
    <property type="match status" value="1"/>
</dbReference>
<comment type="subcellular location">
    <subcellularLocation>
        <location evidence="2">Cytoplasm</location>
    </subcellularLocation>
</comment>
<comment type="miscellaneous">
    <text evidence="14">The active site is a redox-active disulfide bond.</text>
</comment>
<keyword evidence="11" id="KW-1015">Disulfide bond</keyword>
<comment type="similarity">
    <text evidence="3 14">Belongs to the class-I pyridine nucleotide-disulfide oxidoreductase family.</text>
</comment>
<dbReference type="PANTHER" id="PTHR22912">
    <property type="entry name" value="DISULFIDE OXIDOREDUCTASE"/>
    <property type="match status" value="1"/>
</dbReference>
<evidence type="ECO:0000256" key="8">
    <source>
        <dbReference type="ARBA" id="ARBA00022827"/>
    </source>
</evidence>
<dbReference type="SUPFAM" id="SSF55424">
    <property type="entry name" value="FAD/NAD-linked reductases, dimerisation (C-terminal) domain"/>
    <property type="match status" value="1"/>
</dbReference>
<reference evidence="17" key="1">
    <citation type="journal article" date="2014" name="Int. J. Syst. Evol. Microbiol.">
        <title>Complete genome of a new Firmicutes species belonging to the dominant human colonic microbiota ('Ruminococcus bicirculans') reveals two chromosomes and a selective capacity to utilize plant glucans.</title>
        <authorList>
            <consortium name="NISC Comparative Sequencing Program"/>
            <person name="Wegmann U."/>
            <person name="Louis P."/>
            <person name="Goesmann A."/>
            <person name="Henrissat B."/>
            <person name="Duncan S.H."/>
            <person name="Flint H.J."/>
        </authorList>
    </citation>
    <scope>NUCLEOTIDE SEQUENCE</scope>
    <source>
        <strain evidence="17">CCM 7756</strain>
    </source>
</reference>
<dbReference type="InterPro" id="IPR036188">
    <property type="entry name" value="FAD/NAD-bd_sf"/>
</dbReference>
<dbReference type="EMBL" id="JBHRVQ010000001">
    <property type="protein sequence ID" value="MFC3388466.1"/>
    <property type="molecule type" value="Genomic_DNA"/>
</dbReference>
<evidence type="ECO:0000256" key="9">
    <source>
        <dbReference type="ARBA" id="ARBA00023002"/>
    </source>
</evidence>
<dbReference type="PRINTS" id="PR00411">
    <property type="entry name" value="PNDRDTASEI"/>
</dbReference>
<comment type="caution">
    <text evidence="17">The sequence shown here is derived from an EMBL/GenBank/DDBJ whole genome shotgun (WGS) entry which is preliminary data.</text>
</comment>
<keyword evidence="12 14" id="KW-0676">Redox-active center</keyword>
<evidence type="ECO:0000256" key="13">
    <source>
        <dbReference type="ARBA" id="ARBA00049187"/>
    </source>
</evidence>
<accession>A0ABV7N4E8</accession>
<dbReference type="PANTHER" id="PTHR22912:SF217">
    <property type="entry name" value="DIHYDROLIPOYL DEHYDROGENASE"/>
    <property type="match status" value="1"/>
</dbReference>
<comment type="catalytic activity">
    <reaction evidence="13 14">
        <text>N(6)-[(R)-dihydrolipoyl]-L-lysyl-[protein] + NAD(+) = N(6)-[(R)-lipoyl]-L-lysyl-[protein] + NADH + H(+)</text>
        <dbReference type="Rhea" id="RHEA:15045"/>
        <dbReference type="Rhea" id="RHEA-COMP:10474"/>
        <dbReference type="Rhea" id="RHEA-COMP:10475"/>
        <dbReference type="ChEBI" id="CHEBI:15378"/>
        <dbReference type="ChEBI" id="CHEBI:57540"/>
        <dbReference type="ChEBI" id="CHEBI:57945"/>
        <dbReference type="ChEBI" id="CHEBI:83099"/>
        <dbReference type="ChEBI" id="CHEBI:83100"/>
        <dbReference type="EC" id="1.8.1.4"/>
    </reaction>
</comment>
<evidence type="ECO:0000256" key="6">
    <source>
        <dbReference type="ARBA" id="ARBA00022490"/>
    </source>
</evidence>
<dbReference type="InterPro" id="IPR006258">
    <property type="entry name" value="Lipoamide_DH"/>
</dbReference>
<evidence type="ECO:0000256" key="3">
    <source>
        <dbReference type="ARBA" id="ARBA00007532"/>
    </source>
</evidence>
<dbReference type="PROSITE" id="PS00076">
    <property type="entry name" value="PYRIDINE_REDOX_1"/>
    <property type="match status" value="1"/>
</dbReference>
<evidence type="ECO:0000313" key="17">
    <source>
        <dbReference type="EMBL" id="MFC3388466.1"/>
    </source>
</evidence>
<evidence type="ECO:0000256" key="12">
    <source>
        <dbReference type="ARBA" id="ARBA00023284"/>
    </source>
</evidence>
<dbReference type="RefSeq" id="WP_380657043.1">
    <property type="nucleotide sequence ID" value="NZ_JBHRVQ010000001.1"/>
</dbReference>
<dbReference type="InterPro" id="IPR016156">
    <property type="entry name" value="FAD/NAD-linked_Rdtase_dimer_sf"/>
</dbReference>
<evidence type="ECO:0000256" key="14">
    <source>
        <dbReference type="RuleBase" id="RU003692"/>
    </source>
</evidence>
<comment type="function">
    <text evidence="1">Lipoamide dehydrogenase is a component of the alpha-ketoacid dehydrogenase complexes.</text>
</comment>
<protein>
    <recommendedName>
        <fullName evidence="5 14">Dihydrolipoyl dehydrogenase</fullName>
        <ecNumber evidence="4 14">1.8.1.4</ecNumber>
    </recommendedName>
</protein>
<feature type="domain" description="Pyridine nucleotide-disulphide oxidoreductase dimerisation" evidence="15">
    <location>
        <begin position="354"/>
        <end position="461"/>
    </location>
</feature>
<evidence type="ECO:0000256" key="11">
    <source>
        <dbReference type="ARBA" id="ARBA00023157"/>
    </source>
</evidence>
<dbReference type="PRINTS" id="PR00368">
    <property type="entry name" value="FADPNR"/>
</dbReference>
<dbReference type="Pfam" id="PF02852">
    <property type="entry name" value="Pyr_redox_dim"/>
    <property type="match status" value="1"/>
</dbReference>
<evidence type="ECO:0000313" key="19">
    <source>
        <dbReference type="EMBL" id="MFC3389740.1"/>
    </source>
</evidence>
<keyword evidence="6" id="KW-0963">Cytoplasm</keyword>
<sequence length="473" mass="50592">MMAYEYDLVILGGGTAGYVAAIKASQLGLKTAIVEKENLGGTCLHKGCIPTKSMLKSAEIAHSMRNADLYGISSVTPEIDMSKIQGRKQEVVDRMHGGVKHLMKKHKVDIFSGHGRILGPSIFSPMAGTVAVEHPEDEEAESEILINQNVLISTGSHPRALPFLPFDHKLILSSDDMMGLDHIPSRMAIIGGGVIGLEFASMLTDLGSEVTVIEAGDHLVPHEDKDITNQLRKSLESRGVTFKIGNALDESSIDKQEESIALSLDDGELSVDKVLVAIGRGPNTDDLGLTNTKIKLNKGYIETNSNYQTDDAHIYAVGDVIGNLQLAHVATKEAIAAVEHMADENPYPIDYNSVPRCIYTYPEVAAIGMTEAVLKQQSIDYSAHKVPFAAVGKAVISHGDKGFGKILVDPETKDILGLSLIGPGATELINEAALAKFLDASALELGSAIHAHPSIGEVLMELGLDAEDKGIHV</sequence>
<dbReference type="EC" id="1.8.1.4" evidence="4 14"/>
<keyword evidence="8 14" id="KW-0274">FAD</keyword>
<reference evidence="20" key="2">
    <citation type="journal article" date="2019" name="Int. J. Syst. Evol. Microbiol.">
        <title>The Global Catalogue of Microorganisms (GCM) 10K type strain sequencing project: providing services to taxonomists for standard genome sequencing and annotation.</title>
        <authorList>
            <consortium name="The Broad Institute Genomics Platform"/>
            <consortium name="The Broad Institute Genome Sequencing Center for Infectious Disease"/>
            <person name="Wu L."/>
            <person name="Ma J."/>
        </authorList>
    </citation>
    <scope>NUCLEOTIDE SEQUENCE [LARGE SCALE GENOMIC DNA]</scope>
    <source>
        <strain evidence="20">CCM 7756</strain>
    </source>
</reference>
<dbReference type="Gene3D" id="3.50.50.60">
    <property type="entry name" value="FAD/NAD(P)-binding domain"/>
    <property type="match status" value="2"/>
</dbReference>
<proteinExistence type="inferred from homology"/>
<dbReference type="InterPro" id="IPR004099">
    <property type="entry name" value="Pyr_nucl-diS_OxRdtase_dimer"/>
</dbReference>
<dbReference type="NCBIfam" id="TIGR01350">
    <property type="entry name" value="lipoamide_DH"/>
    <property type="match status" value="1"/>
</dbReference>
<dbReference type="Proteomes" id="UP001595637">
    <property type="component" value="Unassembled WGS sequence"/>
</dbReference>
<evidence type="ECO:0000256" key="4">
    <source>
        <dbReference type="ARBA" id="ARBA00012608"/>
    </source>
</evidence>
<evidence type="ECO:0000256" key="10">
    <source>
        <dbReference type="ARBA" id="ARBA00023027"/>
    </source>
</evidence>
<evidence type="ECO:0000256" key="2">
    <source>
        <dbReference type="ARBA" id="ARBA00004496"/>
    </source>
</evidence>
<evidence type="ECO:0000256" key="5">
    <source>
        <dbReference type="ARBA" id="ARBA00016961"/>
    </source>
</evidence>
<evidence type="ECO:0000259" key="15">
    <source>
        <dbReference type="Pfam" id="PF02852"/>
    </source>
</evidence>